<dbReference type="KEGG" id="glj:GKIL_0435"/>
<dbReference type="HOGENOM" id="CLU_076056_0_0_3"/>
<accession>U5QCS6</accession>
<dbReference type="RefSeq" id="WP_023171704.1">
    <property type="nucleotide sequence ID" value="NC_022600.1"/>
</dbReference>
<evidence type="ECO:0000259" key="1">
    <source>
        <dbReference type="Pfam" id="PF12183"/>
    </source>
</evidence>
<reference evidence="2 3" key="1">
    <citation type="journal article" date="2013" name="PLoS ONE">
        <title>Cultivation and Complete Genome Sequencing of Gloeobacter kilaueensis sp. nov., from a Lava Cave in Kilauea Caldera, Hawai'i.</title>
        <authorList>
            <person name="Saw J.H."/>
            <person name="Schatz M."/>
            <person name="Brown M.V."/>
            <person name="Kunkel D.D."/>
            <person name="Foster J.S."/>
            <person name="Shick H."/>
            <person name="Christensen S."/>
            <person name="Hou S."/>
            <person name="Wan X."/>
            <person name="Donachie S.P."/>
        </authorList>
    </citation>
    <scope>NUCLEOTIDE SEQUENCE [LARGE SCALE GENOMIC DNA]</scope>
    <source>
        <strain evidence="3">JS</strain>
    </source>
</reference>
<dbReference type="eggNOG" id="ENOG5032R7U">
    <property type="taxonomic scope" value="Bacteria"/>
</dbReference>
<dbReference type="STRING" id="1183438.GKIL_0435"/>
<dbReference type="Pfam" id="PF12183">
    <property type="entry name" value="NotI"/>
    <property type="match status" value="1"/>
</dbReference>
<dbReference type="EMBL" id="CP003587">
    <property type="protein sequence ID" value="AGY56681.1"/>
    <property type="molecule type" value="Genomic_DNA"/>
</dbReference>
<evidence type="ECO:0000313" key="2">
    <source>
        <dbReference type="EMBL" id="AGY56681.1"/>
    </source>
</evidence>
<organism evidence="2 3">
    <name type="scientific">Gloeobacter kilaueensis (strain ATCC BAA-2537 / CCAP 1431/1 / ULC 316 / JS1)</name>
    <dbReference type="NCBI Taxonomy" id="1183438"/>
    <lineage>
        <taxon>Bacteria</taxon>
        <taxon>Bacillati</taxon>
        <taxon>Cyanobacteriota</taxon>
        <taxon>Cyanophyceae</taxon>
        <taxon>Gloeobacterales</taxon>
        <taxon>Gloeobacteraceae</taxon>
        <taxon>Gloeobacter</taxon>
    </lineage>
</organism>
<name>U5QCS6_GLOK1</name>
<dbReference type="Proteomes" id="UP000017396">
    <property type="component" value="Chromosome"/>
</dbReference>
<keyword evidence="3" id="KW-1185">Reference proteome</keyword>
<feature type="domain" description="Restriction endonuclease type II NotI" evidence="1">
    <location>
        <begin position="35"/>
        <end position="253"/>
    </location>
</feature>
<dbReference type="OrthoDB" id="2986899at2"/>
<proteinExistence type="predicted"/>
<sequence length="317" mass="35946">MTQKAKEQQQPTAIPNPLHEVFGFPPDMIDEEALRYRNSKYCPFGNGRSRHCTKSKATDPIGVCSIYRDNTATITCPVRFRQNGLIGNHTSAFFFQGIKNPDFRLLTEVKLRDAAGNPVGIIDAVVVRLENGRIVDYGAVEVQGTYISGNVTNPFKKYMSDQVANATMLWPKKSAPRADYLSSSRKRLVPQLLYKGRILKSWNRKIAVVVDQPFFKDLFRITPFEHLQDPVCADMAWFIYGLQRDEARTQYTLTLNNVVYTEFLKTLERINTPISGDESQFIKQLQSRIDAGELSGIPEEVELTPDLDAPVTFDNNE</sequence>
<evidence type="ECO:0000313" key="3">
    <source>
        <dbReference type="Proteomes" id="UP000017396"/>
    </source>
</evidence>
<dbReference type="AlphaFoldDB" id="U5QCS6"/>
<dbReference type="InterPro" id="IPR022009">
    <property type="entry name" value="Resctriction_endonuc_II_NotI"/>
</dbReference>
<protein>
    <recommendedName>
        <fullName evidence="1">Restriction endonuclease type II NotI domain-containing protein</fullName>
    </recommendedName>
</protein>
<gene>
    <name evidence="2" type="ORF">GKIL_0435</name>
</gene>